<dbReference type="Gene3D" id="1.10.287.90">
    <property type="match status" value="1"/>
</dbReference>
<name>A0ABR9GBY0_9GAMM</name>
<accession>A0ABR9GBY0</accession>
<dbReference type="PROSITE" id="PS00078">
    <property type="entry name" value="COX2"/>
    <property type="match status" value="1"/>
</dbReference>
<dbReference type="InterPro" id="IPR045187">
    <property type="entry name" value="CcO_II"/>
</dbReference>
<feature type="transmembrane region" description="Helical" evidence="19">
    <location>
        <begin position="20"/>
        <end position="45"/>
    </location>
</feature>
<evidence type="ECO:0000259" key="21">
    <source>
        <dbReference type="PROSITE" id="PS50999"/>
    </source>
</evidence>
<evidence type="ECO:0000256" key="8">
    <source>
        <dbReference type="ARBA" id="ARBA00022967"/>
    </source>
</evidence>
<evidence type="ECO:0000256" key="14">
    <source>
        <dbReference type="ARBA" id="ARBA00024688"/>
    </source>
</evidence>
<evidence type="ECO:0000256" key="5">
    <source>
        <dbReference type="ARBA" id="ARBA00022660"/>
    </source>
</evidence>
<evidence type="ECO:0000256" key="3">
    <source>
        <dbReference type="ARBA" id="ARBA00022448"/>
    </source>
</evidence>
<feature type="domain" description="Cytochrome oxidase subunit II copper A binding" evidence="20">
    <location>
        <begin position="94"/>
        <end position="205"/>
    </location>
</feature>
<dbReference type="InterPro" id="IPR008972">
    <property type="entry name" value="Cupredoxin"/>
</dbReference>
<feature type="transmembrane region" description="Helical" evidence="19">
    <location>
        <begin position="65"/>
        <end position="87"/>
    </location>
</feature>
<evidence type="ECO:0000256" key="11">
    <source>
        <dbReference type="ARBA" id="ARBA00023004"/>
    </source>
</evidence>
<evidence type="ECO:0000313" key="24">
    <source>
        <dbReference type="Proteomes" id="UP000651010"/>
    </source>
</evidence>
<dbReference type="InterPro" id="IPR036257">
    <property type="entry name" value="Cyt_c_oxidase_su2_TM_sf"/>
</dbReference>
<keyword evidence="3 17" id="KW-0813">Transport</keyword>
<comment type="function">
    <text evidence="14 18">Subunits I and II form the functional core of the enzyme complex. Electrons originating in cytochrome c are transferred via heme a and Cu(A) to the binuclear center formed by heme a3 and Cu(B).</text>
</comment>
<evidence type="ECO:0000256" key="17">
    <source>
        <dbReference type="RuleBase" id="RU000456"/>
    </source>
</evidence>
<dbReference type="RefSeq" id="WP_192556382.1">
    <property type="nucleotide sequence ID" value="NZ_JACZZA010000008.1"/>
</dbReference>
<dbReference type="InterPro" id="IPR002429">
    <property type="entry name" value="CcO_II-like_C"/>
</dbReference>
<dbReference type="SUPFAM" id="SSF46626">
    <property type="entry name" value="Cytochrome c"/>
    <property type="match status" value="1"/>
</dbReference>
<evidence type="ECO:0000259" key="20">
    <source>
        <dbReference type="PROSITE" id="PS50857"/>
    </source>
</evidence>
<dbReference type="Gene3D" id="1.10.760.10">
    <property type="entry name" value="Cytochrome c-like domain"/>
    <property type="match status" value="1"/>
</dbReference>
<dbReference type="InterPro" id="IPR011759">
    <property type="entry name" value="Cyt_c_oxidase_su2_TM_dom"/>
</dbReference>
<keyword evidence="7 16" id="KW-0479">Metal-binding</keyword>
<keyword evidence="6 17" id="KW-0812">Transmembrane</keyword>
<comment type="catalytic activity">
    <reaction evidence="15 18">
        <text>4 Fe(II)-[cytochrome c] + O2 + 8 H(+)(in) = 4 Fe(III)-[cytochrome c] + 2 H2O + 4 H(+)(out)</text>
        <dbReference type="Rhea" id="RHEA:11436"/>
        <dbReference type="Rhea" id="RHEA-COMP:10350"/>
        <dbReference type="Rhea" id="RHEA-COMP:14399"/>
        <dbReference type="ChEBI" id="CHEBI:15377"/>
        <dbReference type="ChEBI" id="CHEBI:15378"/>
        <dbReference type="ChEBI" id="CHEBI:15379"/>
        <dbReference type="ChEBI" id="CHEBI:29033"/>
        <dbReference type="ChEBI" id="CHEBI:29034"/>
        <dbReference type="EC" id="7.1.1.9"/>
    </reaction>
</comment>
<dbReference type="InterPro" id="IPR014222">
    <property type="entry name" value="Cyt_c_oxidase_su2"/>
</dbReference>
<dbReference type="Pfam" id="PF00034">
    <property type="entry name" value="Cytochrom_C"/>
    <property type="match status" value="1"/>
</dbReference>
<reference evidence="23 24" key="1">
    <citation type="submission" date="2020-09" db="EMBL/GenBank/DDBJ databases">
        <title>Dyella sp. 7MK23 isolated from forest soil.</title>
        <authorList>
            <person name="Fu J."/>
        </authorList>
    </citation>
    <scope>NUCLEOTIDE SEQUENCE [LARGE SCALE GENOMIC DNA]</scope>
    <source>
        <strain evidence="23 24">7MK23</strain>
    </source>
</reference>
<dbReference type="PROSITE" id="PS50999">
    <property type="entry name" value="COX2_TM"/>
    <property type="match status" value="1"/>
</dbReference>
<dbReference type="Pfam" id="PF02790">
    <property type="entry name" value="COX2_TM"/>
    <property type="match status" value="1"/>
</dbReference>
<evidence type="ECO:0000256" key="10">
    <source>
        <dbReference type="ARBA" id="ARBA00022989"/>
    </source>
</evidence>
<dbReference type="PROSITE" id="PS50857">
    <property type="entry name" value="COX2_CUA"/>
    <property type="match status" value="1"/>
</dbReference>
<keyword evidence="11 16" id="KW-0408">Iron</keyword>
<keyword evidence="9 17" id="KW-0249">Electron transport</keyword>
<dbReference type="EC" id="7.1.1.9" evidence="18"/>
<comment type="similarity">
    <text evidence="2 17">Belongs to the cytochrome c oxidase subunit 2 family.</text>
</comment>
<evidence type="ECO:0000256" key="7">
    <source>
        <dbReference type="ARBA" id="ARBA00022723"/>
    </source>
</evidence>
<keyword evidence="4 16" id="KW-0349">Heme</keyword>
<keyword evidence="12 18" id="KW-0186">Copper</keyword>
<evidence type="ECO:0000256" key="15">
    <source>
        <dbReference type="ARBA" id="ARBA00047816"/>
    </source>
</evidence>
<keyword evidence="10 19" id="KW-1133">Transmembrane helix</keyword>
<dbReference type="NCBIfam" id="TIGR02866">
    <property type="entry name" value="CoxB"/>
    <property type="match status" value="1"/>
</dbReference>
<dbReference type="Pfam" id="PF00116">
    <property type="entry name" value="COX2"/>
    <property type="match status" value="1"/>
</dbReference>
<comment type="caution">
    <text evidence="23">The sequence shown here is derived from an EMBL/GenBank/DDBJ whole genome shotgun (WGS) entry which is preliminary data.</text>
</comment>
<feature type="domain" description="Cytochrome oxidase subunit II transmembrane region profile" evidence="21">
    <location>
        <begin position="1"/>
        <end position="93"/>
    </location>
</feature>
<evidence type="ECO:0000256" key="6">
    <source>
        <dbReference type="ARBA" id="ARBA00022692"/>
    </source>
</evidence>
<keyword evidence="13 19" id="KW-0472">Membrane</keyword>
<gene>
    <name evidence="23" type="primary">coxB</name>
    <name evidence="23" type="ORF">IGX34_14240</name>
</gene>
<dbReference type="PROSITE" id="PS51007">
    <property type="entry name" value="CYTC"/>
    <property type="match status" value="1"/>
</dbReference>
<dbReference type="PANTHER" id="PTHR22888">
    <property type="entry name" value="CYTOCHROME C OXIDASE, SUBUNIT II"/>
    <property type="match status" value="1"/>
</dbReference>
<dbReference type="Gene3D" id="2.60.40.420">
    <property type="entry name" value="Cupredoxins - blue copper proteins"/>
    <property type="match status" value="1"/>
</dbReference>
<keyword evidence="8" id="KW-1278">Translocase</keyword>
<dbReference type="SUPFAM" id="SSF81464">
    <property type="entry name" value="Cytochrome c oxidase subunit II-like, transmembrane region"/>
    <property type="match status" value="1"/>
</dbReference>
<sequence>MSVVRLPQASSFAPSIDHMFDAMVILCGVVAIGVFAVMIGMCIVYRRGSKADRSIPVAQQMGIELAWTLIPFLLFVGIFAWSIRLWVHLRSPPADSLTIYVVAKQWMWKVQHPDGRREIDALHVPLGKPVRLIMTSEDVVHSFYIPAFRIKQDVVPGRYTQLWFKATQAGNFQLYCSEYCGTNHAAMLGTVSVLPASDYARWLVSVTAMTPEQRGRQLFVQMGCSGCHDPQSGIRAPDLHGLYNMPVHLNDGTVVQADDAYLRESIVFPASKIVQGYTPIMPTYQHRVDEEGILALIAYIRSIGPAPPAASQDRSSHD</sequence>
<evidence type="ECO:0000313" key="23">
    <source>
        <dbReference type="EMBL" id="MBE1161540.1"/>
    </source>
</evidence>
<dbReference type="InterPro" id="IPR009056">
    <property type="entry name" value="Cyt_c-like_dom"/>
</dbReference>
<dbReference type="InterPro" id="IPR001505">
    <property type="entry name" value="Copper_CuA"/>
</dbReference>
<evidence type="ECO:0000256" key="19">
    <source>
        <dbReference type="SAM" id="Phobius"/>
    </source>
</evidence>
<proteinExistence type="inferred from homology"/>
<organism evidence="23 24">
    <name type="scientific">Dyella acidiphila</name>
    <dbReference type="NCBI Taxonomy" id="2775866"/>
    <lineage>
        <taxon>Bacteria</taxon>
        <taxon>Pseudomonadati</taxon>
        <taxon>Pseudomonadota</taxon>
        <taxon>Gammaproteobacteria</taxon>
        <taxon>Lysobacterales</taxon>
        <taxon>Rhodanobacteraceae</taxon>
        <taxon>Dyella</taxon>
    </lineage>
</organism>
<dbReference type="EMBL" id="JACZZA010000008">
    <property type="protein sequence ID" value="MBE1161540.1"/>
    <property type="molecule type" value="Genomic_DNA"/>
</dbReference>
<feature type="domain" description="Cytochrome c" evidence="22">
    <location>
        <begin position="210"/>
        <end position="304"/>
    </location>
</feature>
<comment type="cofactor">
    <cofactor evidence="18">
        <name>Cu cation</name>
        <dbReference type="ChEBI" id="CHEBI:23378"/>
    </cofactor>
    <text evidence="18">Binds a copper A center.</text>
</comment>
<dbReference type="PANTHER" id="PTHR22888:SF9">
    <property type="entry name" value="CYTOCHROME C OXIDASE SUBUNIT 2"/>
    <property type="match status" value="1"/>
</dbReference>
<keyword evidence="24" id="KW-1185">Reference proteome</keyword>
<protein>
    <recommendedName>
        <fullName evidence="18">Cytochrome c oxidase subunit 2</fullName>
        <ecNumber evidence="18">7.1.1.9</ecNumber>
    </recommendedName>
</protein>
<evidence type="ECO:0000256" key="12">
    <source>
        <dbReference type="ARBA" id="ARBA00023008"/>
    </source>
</evidence>
<evidence type="ECO:0000256" key="9">
    <source>
        <dbReference type="ARBA" id="ARBA00022982"/>
    </source>
</evidence>
<evidence type="ECO:0000256" key="16">
    <source>
        <dbReference type="PROSITE-ProRule" id="PRU00433"/>
    </source>
</evidence>
<evidence type="ECO:0000256" key="4">
    <source>
        <dbReference type="ARBA" id="ARBA00022617"/>
    </source>
</evidence>
<comment type="subcellular location">
    <subcellularLocation>
        <location evidence="17">Cell membrane</location>
        <topology evidence="17">Multi-pass membrane protein</topology>
    </subcellularLocation>
    <subcellularLocation>
        <location evidence="1">Membrane</location>
        <topology evidence="1">Multi-pass membrane protein</topology>
    </subcellularLocation>
</comment>
<evidence type="ECO:0000256" key="18">
    <source>
        <dbReference type="RuleBase" id="RU004024"/>
    </source>
</evidence>
<dbReference type="SUPFAM" id="SSF49503">
    <property type="entry name" value="Cupredoxins"/>
    <property type="match status" value="1"/>
</dbReference>
<evidence type="ECO:0000256" key="2">
    <source>
        <dbReference type="ARBA" id="ARBA00007866"/>
    </source>
</evidence>
<dbReference type="InterPro" id="IPR036909">
    <property type="entry name" value="Cyt_c-like_dom_sf"/>
</dbReference>
<keyword evidence="5 17" id="KW-0679">Respiratory chain</keyword>
<dbReference type="Proteomes" id="UP000651010">
    <property type="component" value="Unassembled WGS sequence"/>
</dbReference>
<evidence type="ECO:0000256" key="1">
    <source>
        <dbReference type="ARBA" id="ARBA00004141"/>
    </source>
</evidence>
<evidence type="ECO:0000259" key="22">
    <source>
        <dbReference type="PROSITE" id="PS51007"/>
    </source>
</evidence>
<evidence type="ECO:0000256" key="13">
    <source>
        <dbReference type="ARBA" id="ARBA00023136"/>
    </source>
</evidence>
<dbReference type="CDD" id="cd13915">
    <property type="entry name" value="CuRO_HCO_II_like_2"/>
    <property type="match status" value="1"/>
</dbReference>